<gene>
    <name evidence="1" type="ORF">A3A60_02395</name>
</gene>
<dbReference type="AlphaFoldDB" id="A0A1F5I3D4"/>
<dbReference type="Proteomes" id="UP000179227">
    <property type="component" value="Unassembled WGS sequence"/>
</dbReference>
<proteinExistence type="predicted"/>
<dbReference type="STRING" id="1797729.A3A60_02395"/>
<accession>A0A1F5I3D4</accession>
<comment type="caution">
    <text evidence="1">The sequence shown here is derived from an EMBL/GenBank/DDBJ whole genome shotgun (WGS) entry which is preliminary data.</text>
</comment>
<dbReference type="EMBL" id="MFBS01000006">
    <property type="protein sequence ID" value="OGE10811.1"/>
    <property type="molecule type" value="Genomic_DNA"/>
</dbReference>
<reference evidence="1 2" key="1">
    <citation type="journal article" date="2016" name="Nat. Commun.">
        <title>Thousands of microbial genomes shed light on interconnected biogeochemical processes in an aquifer system.</title>
        <authorList>
            <person name="Anantharaman K."/>
            <person name="Brown C.T."/>
            <person name="Hug L.A."/>
            <person name="Sharon I."/>
            <person name="Castelle C.J."/>
            <person name="Probst A.J."/>
            <person name="Thomas B.C."/>
            <person name="Singh A."/>
            <person name="Wilkins M.J."/>
            <person name="Karaoz U."/>
            <person name="Brodie E.L."/>
            <person name="Williams K.H."/>
            <person name="Hubbard S.S."/>
            <person name="Banfield J.F."/>
        </authorList>
    </citation>
    <scope>NUCLEOTIDE SEQUENCE [LARGE SCALE GENOMIC DNA]</scope>
</reference>
<sequence length="86" mass="9586">MVKAAPIYSKALIQAVVDRLLVTLNTTIVKKKYAANLIRKDSAIIICAGEKKLAAKIVLASDQRVNRIAKYAIFDGTFKDFFEKNQ</sequence>
<evidence type="ECO:0000313" key="1">
    <source>
        <dbReference type="EMBL" id="OGE10811.1"/>
    </source>
</evidence>
<organism evidence="1 2">
    <name type="scientific">Candidatus Curtissbacteria bacterium RIFCSPLOWO2_01_FULL_42_26</name>
    <dbReference type="NCBI Taxonomy" id="1797729"/>
    <lineage>
        <taxon>Bacteria</taxon>
        <taxon>Candidatus Curtissiibacteriota</taxon>
    </lineage>
</organism>
<name>A0A1F5I3D4_9BACT</name>
<protein>
    <submittedName>
        <fullName evidence="1">Uncharacterized protein</fullName>
    </submittedName>
</protein>
<evidence type="ECO:0000313" key="2">
    <source>
        <dbReference type="Proteomes" id="UP000179227"/>
    </source>
</evidence>